<dbReference type="EMBL" id="JBHTKI010000007">
    <property type="protein sequence ID" value="MFD1030686.1"/>
    <property type="molecule type" value="Genomic_DNA"/>
</dbReference>
<dbReference type="Gene3D" id="3.40.50.300">
    <property type="entry name" value="P-loop containing nucleotide triphosphate hydrolases"/>
    <property type="match status" value="1"/>
</dbReference>
<dbReference type="InterPro" id="IPR036291">
    <property type="entry name" value="NAD(P)-bd_dom_sf"/>
</dbReference>
<evidence type="ECO:0000313" key="9">
    <source>
        <dbReference type="Proteomes" id="UP001597109"/>
    </source>
</evidence>
<dbReference type="PANTHER" id="PTHR32071:SF121">
    <property type="entry name" value="SIGMA L-DEPENDENT TRANSCRIPTIONAL REGULATOR YQIR-RELATED"/>
    <property type="match status" value="1"/>
</dbReference>
<dbReference type="CDD" id="cd00009">
    <property type="entry name" value="AAA"/>
    <property type="match status" value="1"/>
</dbReference>
<dbReference type="Gene3D" id="3.30.450.20">
    <property type="entry name" value="PAS domain"/>
    <property type="match status" value="2"/>
</dbReference>
<dbReference type="PROSITE" id="PS00675">
    <property type="entry name" value="SIGMA54_INTERACT_1"/>
    <property type="match status" value="1"/>
</dbReference>
<dbReference type="PROSITE" id="PS50045">
    <property type="entry name" value="SIGMA54_INTERACT_4"/>
    <property type="match status" value="1"/>
</dbReference>
<dbReference type="PROSITE" id="PS00676">
    <property type="entry name" value="SIGMA54_INTERACT_2"/>
    <property type="match status" value="1"/>
</dbReference>
<feature type="domain" description="PAS" evidence="7">
    <location>
        <begin position="122"/>
        <end position="189"/>
    </location>
</feature>
<keyword evidence="5" id="KW-0804">Transcription</keyword>
<dbReference type="PROSITE" id="PS00688">
    <property type="entry name" value="SIGMA54_INTERACT_3"/>
    <property type="match status" value="1"/>
</dbReference>
<keyword evidence="9" id="KW-1185">Reference proteome</keyword>
<dbReference type="InterPro" id="IPR000014">
    <property type="entry name" value="PAS"/>
</dbReference>
<dbReference type="InterPro" id="IPR027417">
    <property type="entry name" value="P-loop_NTPase"/>
</dbReference>
<dbReference type="SMART" id="SM00091">
    <property type="entry name" value="PAS"/>
    <property type="match status" value="2"/>
</dbReference>
<dbReference type="RefSeq" id="WP_144840208.1">
    <property type="nucleotide sequence ID" value="NZ_JBHTKI010000007.1"/>
</dbReference>
<dbReference type="Proteomes" id="UP001597109">
    <property type="component" value="Unassembled WGS sequence"/>
</dbReference>
<evidence type="ECO:0000313" key="8">
    <source>
        <dbReference type="EMBL" id="MFD1030686.1"/>
    </source>
</evidence>
<proteinExistence type="predicted"/>
<evidence type="ECO:0000256" key="2">
    <source>
        <dbReference type="ARBA" id="ARBA00022840"/>
    </source>
</evidence>
<accession>A0ABW3LAB6</accession>
<dbReference type="Gene3D" id="1.10.8.60">
    <property type="match status" value="1"/>
</dbReference>
<dbReference type="PRINTS" id="PR01590">
    <property type="entry name" value="HTHFIS"/>
</dbReference>
<protein>
    <submittedName>
        <fullName evidence="8">Sigma 54-interacting transcriptional regulator</fullName>
    </submittedName>
</protein>
<evidence type="ECO:0000259" key="6">
    <source>
        <dbReference type="PROSITE" id="PS50045"/>
    </source>
</evidence>
<evidence type="ECO:0000256" key="3">
    <source>
        <dbReference type="ARBA" id="ARBA00023015"/>
    </source>
</evidence>
<dbReference type="Pfam" id="PF25601">
    <property type="entry name" value="AAA_lid_14"/>
    <property type="match status" value="1"/>
</dbReference>
<dbReference type="Gene3D" id="1.10.10.60">
    <property type="entry name" value="Homeodomain-like"/>
    <property type="match status" value="1"/>
</dbReference>
<dbReference type="InterPro" id="IPR035965">
    <property type="entry name" value="PAS-like_dom_sf"/>
</dbReference>
<dbReference type="InterPro" id="IPR025662">
    <property type="entry name" value="Sigma_54_int_dom_ATP-bd_1"/>
</dbReference>
<dbReference type="InterPro" id="IPR025943">
    <property type="entry name" value="Sigma_54_int_dom_ATP-bd_2"/>
</dbReference>
<dbReference type="SUPFAM" id="SSF46689">
    <property type="entry name" value="Homeodomain-like"/>
    <property type="match status" value="1"/>
</dbReference>
<dbReference type="SUPFAM" id="SSF55785">
    <property type="entry name" value="PYP-like sensor domain (PAS domain)"/>
    <property type="match status" value="2"/>
</dbReference>
<gene>
    <name evidence="8" type="ORF">ACFQ1X_04515</name>
</gene>
<keyword evidence="3" id="KW-0805">Transcription regulation</keyword>
<dbReference type="Pfam" id="PF00158">
    <property type="entry name" value="Sigma54_activat"/>
    <property type="match status" value="1"/>
</dbReference>
<sequence length="681" mass="75534">MQKVLIIGGGAGGMALLNMLGDSEYLTLAGMVDINPQAPALEAARNLGIPVKENHFEFESNEFDIVMNVSGSNVVQKQLEQYFSDTTEIVPGSLANSIVKLVDEKEHFLKKLGGESHKQNIIFNSIEEGMIGIDQNSRVIFMNRSASRMIEQDIKEAIGKHILELISTSELPRIYETGRIELNKELQLKNGLKIVASRFPIIDETGEIIGAFAVFKDITEVVSLAEEITDLKEIQTMLQAIIQSSDDAISVVDENGYGLLVNPAYTRITGLQVDDVIGQPASADISEGESMHLKALQTRKPVRGVNLKVGPANREVIVNVAPIIVDNILKGSVGVIHDTTEIRSLMKELDRARSIIRTLESKYTFDDIIGLSPEMQLSLQQAKLAAQTPVTVLLRGESGTGKELFAHAIHSASDRKFNKFVRVNCAALSEELLESELFGYEEGALPGVKSGEKKGLLEEANNGSIFIDEIGELSAGIQSKLLRVLQEHETLRIGGKKALPVNVRVIASTNANMEKALLEGTFREDLYYRLNRMPILIPPLRSRKQDIPRIVDRLLTKLNQEYGRNIETVTDKALQLLRLYDWPGNVRELENVISRSMIFMNINEKVLTEKNIPLNMIKSTEAKNEVAIEVGSPLQEQLDTVERGILQRALEQNKGNKSKTAKALDVSLRTLYYKLEKFGLT</sequence>
<dbReference type="InterPro" id="IPR009057">
    <property type="entry name" value="Homeodomain-like_sf"/>
</dbReference>
<keyword evidence="1" id="KW-0547">Nucleotide-binding</keyword>
<feature type="domain" description="PAS" evidence="7">
    <location>
        <begin position="234"/>
        <end position="279"/>
    </location>
</feature>
<dbReference type="PANTHER" id="PTHR32071">
    <property type="entry name" value="TRANSCRIPTIONAL REGULATORY PROTEIN"/>
    <property type="match status" value="1"/>
</dbReference>
<dbReference type="Pfam" id="PF02954">
    <property type="entry name" value="HTH_8"/>
    <property type="match status" value="1"/>
</dbReference>
<dbReference type="SUPFAM" id="SSF51735">
    <property type="entry name" value="NAD(P)-binding Rossmann-fold domains"/>
    <property type="match status" value="1"/>
</dbReference>
<feature type="domain" description="Sigma-54 factor interaction" evidence="6">
    <location>
        <begin position="368"/>
        <end position="598"/>
    </location>
</feature>
<dbReference type="SMART" id="SM00382">
    <property type="entry name" value="AAA"/>
    <property type="match status" value="1"/>
</dbReference>
<dbReference type="Pfam" id="PF00989">
    <property type="entry name" value="PAS"/>
    <property type="match status" value="1"/>
</dbReference>
<dbReference type="CDD" id="cd00130">
    <property type="entry name" value="PAS"/>
    <property type="match status" value="2"/>
</dbReference>
<dbReference type="SUPFAM" id="SSF52540">
    <property type="entry name" value="P-loop containing nucleoside triphosphate hydrolases"/>
    <property type="match status" value="1"/>
</dbReference>
<reference evidence="9" key="1">
    <citation type="journal article" date="2019" name="Int. J. Syst. Evol. Microbiol.">
        <title>The Global Catalogue of Microorganisms (GCM) 10K type strain sequencing project: providing services to taxonomists for standard genome sequencing and annotation.</title>
        <authorList>
            <consortium name="The Broad Institute Genomics Platform"/>
            <consortium name="The Broad Institute Genome Sequencing Center for Infectious Disease"/>
            <person name="Wu L."/>
            <person name="Ma J."/>
        </authorList>
    </citation>
    <scope>NUCLEOTIDE SEQUENCE [LARGE SCALE GENOMIC DNA]</scope>
    <source>
        <strain evidence="9">CCUG 56756</strain>
    </source>
</reference>
<dbReference type="NCBIfam" id="TIGR00229">
    <property type="entry name" value="sensory_box"/>
    <property type="match status" value="2"/>
</dbReference>
<evidence type="ECO:0000259" key="7">
    <source>
        <dbReference type="PROSITE" id="PS50112"/>
    </source>
</evidence>
<dbReference type="InterPro" id="IPR058031">
    <property type="entry name" value="AAA_lid_NorR"/>
</dbReference>
<dbReference type="InterPro" id="IPR003593">
    <property type="entry name" value="AAA+_ATPase"/>
</dbReference>
<organism evidence="8 9">
    <name type="scientific">Metaplanococcus flavidus</name>
    <dbReference type="NCBI Taxonomy" id="569883"/>
    <lineage>
        <taxon>Bacteria</taxon>
        <taxon>Bacillati</taxon>
        <taxon>Bacillota</taxon>
        <taxon>Bacilli</taxon>
        <taxon>Bacillales</taxon>
        <taxon>Caryophanaceae</taxon>
        <taxon>Metaplanococcus</taxon>
    </lineage>
</organism>
<dbReference type="InterPro" id="IPR025944">
    <property type="entry name" value="Sigma_54_int_dom_CS"/>
</dbReference>
<evidence type="ECO:0000256" key="5">
    <source>
        <dbReference type="ARBA" id="ARBA00023163"/>
    </source>
</evidence>
<evidence type="ECO:0000256" key="4">
    <source>
        <dbReference type="ARBA" id="ARBA00023125"/>
    </source>
</evidence>
<keyword evidence="2" id="KW-0067">ATP-binding</keyword>
<name>A0ABW3LAB6_9BACL</name>
<dbReference type="InterPro" id="IPR013767">
    <property type="entry name" value="PAS_fold"/>
</dbReference>
<dbReference type="Gene3D" id="3.40.50.720">
    <property type="entry name" value="NAD(P)-binding Rossmann-like Domain"/>
    <property type="match status" value="1"/>
</dbReference>
<keyword evidence="4" id="KW-0238">DNA-binding</keyword>
<evidence type="ECO:0000256" key="1">
    <source>
        <dbReference type="ARBA" id="ARBA00022741"/>
    </source>
</evidence>
<dbReference type="InterPro" id="IPR002197">
    <property type="entry name" value="HTH_Fis"/>
</dbReference>
<dbReference type="PROSITE" id="PS50112">
    <property type="entry name" value="PAS"/>
    <property type="match status" value="2"/>
</dbReference>
<dbReference type="Pfam" id="PF13426">
    <property type="entry name" value="PAS_9"/>
    <property type="match status" value="1"/>
</dbReference>
<comment type="caution">
    <text evidence="8">The sequence shown here is derived from an EMBL/GenBank/DDBJ whole genome shotgun (WGS) entry which is preliminary data.</text>
</comment>
<dbReference type="InterPro" id="IPR002078">
    <property type="entry name" value="Sigma_54_int"/>
</dbReference>